<evidence type="ECO:0000313" key="21">
    <source>
        <dbReference type="Proteomes" id="UP000291022"/>
    </source>
</evidence>
<gene>
    <name evidence="20" type="primary">NFKB1</name>
</gene>
<evidence type="ECO:0000256" key="2">
    <source>
        <dbReference type="ARBA" id="ARBA00004496"/>
    </source>
</evidence>
<dbReference type="GO" id="GO:0005737">
    <property type="term" value="C:cytoplasm"/>
    <property type="evidence" value="ECO:0007669"/>
    <property type="project" value="UniProtKB-SubCell"/>
</dbReference>
<feature type="repeat" description="ANK" evidence="17">
    <location>
        <begin position="453"/>
        <end position="486"/>
    </location>
</feature>
<dbReference type="AlphaFoldDB" id="A0A452RQY2"/>
<reference evidence="20" key="2">
    <citation type="submission" date="2025-08" db="UniProtKB">
        <authorList>
            <consortium name="Ensembl"/>
        </authorList>
    </citation>
    <scope>IDENTIFICATION</scope>
</reference>
<dbReference type="InterPro" id="IPR000451">
    <property type="entry name" value="NFkB/Dor"/>
</dbReference>
<dbReference type="Gene3D" id="1.10.533.10">
    <property type="entry name" value="Death Domain, Fas"/>
    <property type="match status" value="1"/>
</dbReference>
<dbReference type="PANTHER" id="PTHR24169">
    <property type="entry name" value="NUCLEAR FACTOR NF-KAPPA-B PROTEIN"/>
    <property type="match status" value="1"/>
</dbReference>
<dbReference type="InterPro" id="IPR008967">
    <property type="entry name" value="p53-like_TF_DNA-bd_sf"/>
</dbReference>
<protein>
    <recommendedName>
        <fullName evidence="3">Nuclear factor NF-kappa-B p105 subunit</fullName>
    </recommendedName>
    <alternativeName>
        <fullName evidence="15">Nuclear factor of kappa light polypeptide gene enhancer in B-cells 1</fullName>
    </alternativeName>
</protein>
<dbReference type="GO" id="GO:0035525">
    <property type="term" value="C:NF-kappaB p50/p65 complex"/>
    <property type="evidence" value="ECO:0007669"/>
    <property type="project" value="TreeGrafter"/>
</dbReference>
<comment type="function">
    <text evidence="16">Constitutes the active form, which associates with RELA/p65 to form the NF-kappa-B p65-p50 complex to form a transcription factor. Together with RELA/p65, binds to the kappa-B consensus sequence 5'-GGRNNYYCC-3', located in the enhancer region of genes involved in immune response and acute phase reactions.</text>
</comment>
<dbReference type="InterPro" id="IPR002110">
    <property type="entry name" value="Ankyrin_rpt"/>
</dbReference>
<keyword evidence="14" id="KW-0539">Nucleus</keyword>
<dbReference type="FunFam" id="2.60.40.10:FF:000046">
    <property type="entry name" value="Nuclear factor NF-kappa-B p105 subunit"/>
    <property type="match status" value="1"/>
</dbReference>
<dbReference type="InterPro" id="IPR033926">
    <property type="entry name" value="IPT_NFkappaB"/>
</dbReference>
<dbReference type="GO" id="GO:0000981">
    <property type="term" value="F:DNA-binding transcription factor activity, RNA polymerase II-specific"/>
    <property type="evidence" value="ECO:0007669"/>
    <property type="project" value="TreeGrafter"/>
</dbReference>
<keyword evidence="6" id="KW-0677">Repeat</keyword>
<dbReference type="InterPro" id="IPR011539">
    <property type="entry name" value="RHD_DNA_bind_dom"/>
</dbReference>
<evidence type="ECO:0000256" key="18">
    <source>
        <dbReference type="SAM" id="MobiDB-lite"/>
    </source>
</evidence>
<dbReference type="Gene3D" id="2.60.40.340">
    <property type="entry name" value="Rel homology domain (RHD), DNA-binding domain"/>
    <property type="match status" value="1"/>
</dbReference>
<evidence type="ECO:0000256" key="7">
    <source>
        <dbReference type="ARBA" id="ARBA00022799"/>
    </source>
</evidence>
<dbReference type="Ensembl" id="ENSUAMT00000024220.1">
    <property type="protein sequence ID" value="ENSUAMP00000021674.1"/>
    <property type="gene ID" value="ENSUAMG00000015660.1"/>
</dbReference>
<dbReference type="SUPFAM" id="SSF81296">
    <property type="entry name" value="E set domains"/>
    <property type="match status" value="1"/>
</dbReference>
<comment type="subcellular location">
    <subcellularLocation>
        <location evidence="2">Cytoplasm</location>
    </subcellularLocation>
    <subcellularLocation>
        <location evidence="1">Nucleus</location>
    </subcellularLocation>
</comment>
<keyword evidence="8" id="KW-0832">Ubl conjugation</keyword>
<evidence type="ECO:0000256" key="15">
    <source>
        <dbReference type="ARBA" id="ARBA00032626"/>
    </source>
</evidence>
<dbReference type="CDD" id="cd07935">
    <property type="entry name" value="RHD-n_NFkB1"/>
    <property type="match status" value="1"/>
</dbReference>
<dbReference type="Gene3D" id="2.60.40.10">
    <property type="entry name" value="Immunoglobulins"/>
    <property type="match status" value="1"/>
</dbReference>
<evidence type="ECO:0000256" key="4">
    <source>
        <dbReference type="ARBA" id="ARBA00022490"/>
    </source>
</evidence>
<dbReference type="InterPro" id="IPR037059">
    <property type="entry name" value="RHD_DNA_bind_dom_sf"/>
</dbReference>
<dbReference type="SMART" id="SM00248">
    <property type="entry name" value="ANK"/>
    <property type="match status" value="5"/>
</dbReference>
<keyword evidence="7" id="KW-0702">S-nitrosylation</keyword>
<dbReference type="PRINTS" id="PR00057">
    <property type="entry name" value="NFKBTNSCPFCT"/>
</dbReference>
<dbReference type="FunFam" id="2.60.40.340:FF:000004">
    <property type="entry name" value="Nuclear factor NF-kappa-B p105 subunit isoform 1"/>
    <property type="match status" value="1"/>
</dbReference>
<dbReference type="PANTHER" id="PTHR24169:SF9">
    <property type="entry name" value="NUCLEAR FACTOR NF-KAPPA-B P105 SUBUNIT"/>
    <property type="match status" value="1"/>
</dbReference>
<dbReference type="InterPro" id="IPR030503">
    <property type="entry name" value="NF-kB_p105_RHD_N"/>
</dbReference>
<evidence type="ECO:0000259" key="19">
    <source>
        <dbReference type="PROSITE" id="PS50254"/>
    </source>
</evidence>
<keyword evidence="13" id="KW-0804">Transcription</keyword>
<evidence type="ECO:0000256" key="11">
    <source>
        <dbReference type="ARBA" id="ARBA00023125"/>
    </source>
</evidence>
<keyword evidence="4" id="KW-0963">Cytoplasm</keyword>
<dbReference type="Pfam" id="PF00554">
    <property type="entry name" value="RHD_DNA_bind"/>
    <property type="match status" value="1"/>
</dbReference>
<evidence type="ECO:0000256" key="5">
    <source>
        <dbReference type="ARBA" id="ARBA00022553"/>
    </source>
</evidence>
<dbReference type="InterPro" id="IPR013783">
    <property type="entry name" value="Ig-like_fold"/>
</dbReference>
<dbReference type="Pfam" id="PF00023">
    <property type="entry name" value="Ank"/>
    <property type="match status" value="2"/>
</dbReference>
<dbReference type="Pfam" id="PF12796">
    <property type="entry name" value="Ank_2"/>
    <property type="match status" value="1"/>
</dbReference>
<dbReference type="InterPro" id="IPR014756">
    <property type="entry name" value="Ig_E-set"/>
</dbReference>
<dbReference type="FunFam" id="1.25.40.20:FF:000103">
    <property type="entry name" value="Nuclear factor NF-kappa-B p105 subunit isoform 1"/>
    <property type="match status" value="1"/>
</dbReference>
<keyword evidence="12" id="KW-0010">Activator</keyword>
<keyword evidence="11" id="KW-0238">DNA-binding</keyword>
<sequence>YLQILEQPKQRGFRFRYVCEGPSHGGLPGASSEKNKKSYPQVKICNYVGPAKVIVQLVTNGKNTHLHAHSLVGKHCEDGICTVTAGPKDMVVGFANLGILHVTKKKVFETLEARMTEACTKGYNPGLLVHPDLAYLQAEGGGDRQLTGERHALSLALQQTKEMDLSVVRLMFTAFLPDSTGSFTRRLEPVVSDAIYDSKAPNASNLKIVRMDRTAGCVTGGEEIYLLCDKVQKDDIQIRFYEEEENGGIWEGFGDFSPTDVHRQFAIVFKTPKYKDVNITKPASVFVQLRRKSDLETSEPKPFLYYPEIKDKEEVQRKRQKLMPNFSDSFGGGSGAGAGGGGMFGSGGGGGGTPLHLAVITKQEAVVDDLLRAGADLSLLDRAGNSVLHLAAKEGQDKILSILLKHKKAAPLMDHPNGEGLNAIHLAVMSDSMPCLLLLVAAGADVNAQERKSGRTALHLAVERDNISLAGCLLLEGDAHVDSTTYDGTTALHIAAGRGSTRLAALLKAAGADPLVENFEPLYELDDSWDKDGEDEGVVPGTTPLDMATNWQVFDILNGKPYEPEFTSDDLLAQGDMKQLTEEAKLQLYKLLEIPDPDKNWATLAQKLGLGILNNAFRLSPAPSKTLMDNYEVTHHLTFVLDSRPLTSLTWAWPPPPALNSEEENQSTSWEGDPGQDGNLPSEEGGFPGPKVFPVFKYLEISCRNSR</sequence>
<keyword evidence="9" id="KW-0805">Transcription regulation</keyword>
<feature type="repeat" description="ANK" evidence="17">
    <location>
        <begin position="419"/>
        <end position="451"/>
    </location>
</feature>
<dbReference type="Gene3D" id="1.25.40.20">
    <property type="entry name" value="Ankyrin repeat-containing domain"/>
    <property type="match status" value="1"/>
</dbReference>
<keyword evidence="21" id="KW-1185">Reference proteome</keyword>
<keyword evidence="5" id="KW-0597">Phosphoprotein</keyword>
<evidence type="ECO:0000256" key="3">
    <source>
        <dbReference type="ARBA" id="ARBA00020838"/>
    </source>
</evidence>
<dbReference type="PROSITE" id="PS50088">
    <property type="entry name" value="ANK_REPEAT"/>
    <property type="match status" value="5"/>
</dbReference>
<keyword evidence="10 17" id="KW-0040">ANK repeat</keyword>
<dbReference type="InterPro" id="IPR036770">
    <property type="entry name" value="Ankyrin_rpt-contain_sf"/>
</dbReference>
<feature type="repeat" description="ANK" evidence="17">
    <location>
        <begin position="487"/>
        <end position="519"/>
    </location>
</feature>
<reference evidence="20" key="3">
    <citation type="submission" date="2025-09" db="UniProtKB">
        <authorList>
            <consortium name="Ensembl"/>
        </authorList>
    </citation>
    <scope>IDENTIFICATION</scope>
</reference>
<dbReference type="SMART" id="SM00429">
    <property type="entry name" value="IPT"/>
    <property type="match status" value="1"/>
</dbReference>
<dbReference type="InterPro" id="IPR002909">
    <property type="entry name" value="IPT_dom"/>
</dbReference>
<evidence type="ECO:0000256" key="9">
    <source>
        <dbReference type="ARBA" id="ARBA00023015"/>
    </source>
</evidence>
<evidence type="ECO:0000256" key="17">
    <source>
        <dbReference type="PROSITE-ProRule" id="PRU00023"/>
    </source>
</evidence>
<evidence type="ECO:0000256" key="8">
    <source>
        <dbReference type="ARBA" id="ARBA00022843"/>
    </source>
</evidence>
<organism evidence="20 21">
    <name type="scientific">Ursus americanus</name>
    <name type="common">American black bear</name>
    <name type="synonym">Euarctos americanus</name>
    <dbReference type="NCBI Taxonomy" id="9643"/>
    <lineage>
        <taxon>Eukaryota</taxon>
        <taxon>Metazoa</taxon>
        <taxon>Chordata</taxon>
        <taxon>Craniata</taxon>
        <taxon>Vertebrata</taxon>
        <taxon>Euteleostomi</taxon>
        <taxon>Mammalia</taxon>
        <taxon>Eutheria</taxon>
        <taxon>Laurasiatheria</taxon>
        <taxon>Carnivora</taxon>
        <taxon>Caniformia</taxon>
        <taxon>Ursidae</taxon>
        <taxon>Ursus</taxon>
    </lineage>
</organism>
<evidence type="ECO:0000256" key="12">
    <source>
        <dbReference type="ARBA" id="ARBA00023159"/>
    </source>
</evidence>
<evidence type="ECO:0000256" key="14">
    <source>
        <dbReference type="ARBA" id="ARBA00023242"/>
    </source>
</evidence>
<evidence type="ECO:0000256" key="1">
    <source>
        <dbReference type="ARBA" id="ARBA00004123"/>
    </source>
</evidence>
<reference evidence="21" key="1">
    <citation type="submission" date="2016-06" db="EMBL/GenBank/DDBJ databases">
        <title>De novo assembly and RNA-Seq shows season-dependent expression and editing in black bear kidneys.</title>
        <authorList>
            <person name="Korstanje R."/>
            <person name="Srivastava A."/>
            <person name="Sarsani V.K."/>
            <person name="Sheehan S.M."/>
            <person name="Seger R.L."/>
            <person name="Barter M.E."/>
            <person name="Lindqvist C."/>
            <person name="Brody L.C."/>
            <person name="Mullikin J.C."/>
        </authorList>
    </citation>
    <scope>NUCLEOTIDE SEQUENCE [LARGE SCALE GENOMIC DNA]</scope>
</reference>
<dbReference type="GeneTree" id="ENSGT00940000158625"/>
<feature type="repeat" description="ANK" evidence="17">
    <location>
        <begin position="383"/>
        <end position="415"/>
    </location>
</feature>
<evidence type="ECO:0000256" key="13">
    <source>
        <dbReference type="ARBA" id="ARBA00023163"/>
    </source>
</evidence>
<dbReference type="InterPro" id="IPR032397">
    <property type="entry name" value="RHD_dimer"/>
</dbReference>
<dbReference type="CDD" id="cd01177">
    <property type="entry name" value="IPT_NFkappaB"/>
    <property type="match status" value="1"/>
</dbReference>
<feature type="region of interest" description="Disordered" evidence="18">
    <location>
        <begin position="654"/>
        <end position="692"/>
    </location>
</feature>
<accession>A0A452RQY2</accession>
<dbReference type="PROSITE" id="PS50297">
    <property type="entry name" value="ANK_REP_REGION"/>
    <property type="match status" value="5"/>
</dbReference>
<evidence type="ECO:0000256" key="10">
    <source>
        <dbReference type="ARBA" id="ARBA00023043"/>
    </source>
</evidence>
<dbReference type="PROSITE" id="PS01204">
    <property type="entry name" value="REL_1"/>
    <property type="match status" value="1"/>
</dbReference>
<evidence type="ECO:0000313" key="20">
    <source>
        <dbReference type="Ensembl" id="ENSUAMP00000021674.1"/>
    </source>
</evidence>
<name>A0A452RQY2_URSAM</name>
<dbReference type="Pfam" id="PF16179">
    <property type="entry name" value="RHD_dimer"/>
    <property type="match status" value="1"/>
</dbReference>
<proteinExistence type="predicted"/>
<dbReference type="SUPFAM" id="SSF49417">
    <property type="entry name" value="p53-like transcription factors"/>
    <property type="match status" value="1"/>
</dbReference>
<dbReference type="SUPFAM" id="SSF47986">
    <property type="entry name" value="DEATH domain"/>
    <property type="match status" value="1"/>
</dbReference>
<evidence type="ECO:0000256" key="16">
    <source>
        <dbReference type="ARBA" id="ARBA00045986"/>
    </source>
</evidence>
<dbReference type="InterPro" id="IPR030492">
    <property type="entry name" value="RHD_CS"/>
</dbReference>
<feature type="domain" description="RHD" evidence="19">
    <location>
        <begin position="1"/>
        <end position="202"/>
    </location>
</feature>
<dbReference type="GO" id="GO:0000978">
    <property type="term" value="F:RNA polymerase II cis-regulatory region sequence-specific DNA binding"/>
    <property type="evidence" value="ECO:0007669"/>
    <property type="project" value="TreeGrafter"/>
</dbReference>
<evidence type="ECO:0000256" key="6">
    <source>
        <dbReference type="ARBA" id="ARBA00022737"/>
    </source>
</evidence>
<dbReference type="SUPFAM" id="SSF48403">
    <property type="entry name" value="Ankyrin repeat"/>
    <property type="match status" value="1"/>
</dbReference>
<feature type="repeat" description="ANK" evidence="17">
    <location>
        <begin position="350"/>
        <end position="382"/>
    </location>
</feature>
<dbReference type="InterPro" id="IPR011029">
    <property type="entry name" value="DEATH-like_dom_sf"/>
</dbReference>
<dbReference type="Proteomes" id="UP000291022">
    <property type="component" value="Unassembled WGS sequence"/>
</dbReference>
<dbReference type="PROSITE" id="PS50254">
    <property type="entry name" value="REL_2"/>
    <property type="match status" value="1"/>
</dbReference>